<evidence type="ECO:0000313" key="3">
    <source>
        <dbReference type="Proteomes" id="UP000028999"/>
    </source>
</evidence>
<sequence length="11" mass="1217">MAHPHRSDIPG</sequence>
<evidence type="ECO:0000313" key="1">
    <source>
        <dbReference type="EMBL" id="CDY16525.1"/>
    </source>
</evidence>
<keyword evidence="3" id="KW-1185">Reference proteome</keyword>
<accession>A0A078FQ17</accession>
<name>A0A078FQ17_BRANA</name>
<proteinExistence type="predicted"/>
<protein>
    <submittedName>
        <fullName evidence="2">BnaA02g11300D protein</fullName>
    </submittedName>
    <submittedName>
        <fullName evidence="1">BnaA08g02420D protein</fullName>
    </submittedName>
</protein>
<gene>
    <name evidence="1" type="primary">BnaA08g02420D</name>
    <name evidence="2" type="synonym">BnaA02g11300D</name>
    <name evidence="2" type="ORF">GSBRNA2T00019879001</name>
    <name evidence="1" type="ORF">GSBRNA2T00091136001</name>
</gene>
<dbReference type="Proteomes" id="UP000028999">
    <property type="component" value="Unassembled WGS sequence"/>
</dbReference>
<reference evidence="1 3" key="1">
    <citation type="journal article" date="2014" name="Science">
        <title>Plant genetics. Early allopolyploid evolution in the post-Neolithic Brassica napus oilseed genome.</title>
        <authorList>
            <person name="Chalhoub B."/>
            <person name="Denoeud F."/>
            <person name="Liu S."/>
            <person name="Parkin I.A."/>
            <person name="Tang H."/>
            <person name="Wang X."/>
            <person name="Chiquet J."/>
            <person name="Belcram H."/>
            <person name="Tong C."/>
            <person name="Samans B."/>
            <person name="Correa M."/>
            <person name="Da Silva C."/>
            <person name="Just J."/>
            <person name="Falentin C."/>
            <person name="Koh C.S."/>
            <person name="Le Clainche I."/>
            <person name="Bernard M."/>
            <person name="Bento P."/>
            <person name="Noel B."/>
            <person name="Labadie K."/>
            <person name="Alberti A."/>
            <person name="Charles M."/>
            <person name="Arnaud D."/>
            <person name="Guo H."/>
            <person name="Daviaud C."/>
            <person name="Alamery S."/>
            <person name="Jabbari K."/>
            <person name="Zhao M."/>
            <person name="Edger P.P."/>
            <person name="Chelaifa H."/>
            <person name="Tack D."/>
            <person name="Lassalle G."/>
            <person name="Mestiri I."/>
            <person name="Schnel N."/>
            <person name="Le Paslier M.C."/>
            <person name="Fan G."/>
            <person name="Renault V."/>
            <person name="Bayer P.E."/>
            <person name="Golicz A.A."/>
            <person name="Manoli S."/>
            <person name="Lee T.H."/>
            <person name="Thi V.H."/>
            <person name="Chalabi S."/>
            <person name="Hu Q."/>
            <person name="Fan C."/>
            <person name="Tollenaere R."/>
            <person name="Lu Y."/>
            <person name="Battail C."/>
            <person name="Shen J."/>
            <person name="Sidebottom C.H."/>
            <person name="Wang X."/>
            <person name="Canaguier A."/>
            <person name="Chauveau A."/>
            <person name="Berard A."/>
            <person name="Deniot G."/>
            <person name="Guan M."/>
            <person name="Liu Z."/>
            <person name="Sun F."/>
            <person name="Lim Y.P."/>
            <person name="Lyons E."/>
            <person name="Town C.D."/>
            <person name="Bancroft I."/>
            <person name="Wang X."/>
            <person name="Meng J."/>
            <person name="Ma J."/>
            <person name="Pires J.C."/>
            <person name="King G.J."/>
            <person name="Brunel D."/>
            <person name="Delourme R."/>
            <person name="Renard M."/>
            <person name="Aury J.M."/>
            <person name="Adams K.L."/>
            <person name="Batley J."/>
            <person name="Snowdon R.J."/>
            <person name="Tost J."/>
            <person name="Edwards D."/>
            <person name="Zhou Y."/>
            <person name="Hua W."/>
            <person name="Sharpe A.G."/>
            <person name="Paterson A.H."/>
            <person name="Guan C."/>
            <person name="Wincker P."/>
        </authorList>
    </citation>
    <scope>NUCLEOTIDE SEQUENCE [LARGE SCALE GENOMIC DNA]</scope>
    <source>
        <strain evidence="3">cv. Darmor-bzh</strain>
    </source>
</reference>
<dbReference type="PaxDb" id="3708-A0A078FQ17"/>
<dbReference type="EMBL" id="LK032064">
    <property type="protein sequence ID" value="CDY16525.1"/>
    <property type="molecule type" value="Genomic_DNA"/>
</dbReference>
<evidence type="ECO:0000313" key="2">
    <source>
        <dbReference type="EMBL" id="CDY56649.1"/>
    </source>
</evidence>
<reference evidence="1" key="2">
    <citation type="submission" date="2014-06" db="EMBL/GenBank/DDBJ databases">
        <authorList>
            <person name="Genoscope - CEA"/>
        </authorList>
    </citation>
    <scope>NUCLEOTIDE SEQUENCE</scope>
</reference>
<organism evidence="1 3">
    <name type="scientific">Brassica napus</name>
    <name type="common">Rape</name>
    <dbReference type="NCBI Taxonomy" id="3708"/>
    <lineage>
        <taxon>Eukaryota</taxon>
        <taxon>Viridiplantae</taxon>
        <taxon>Streptophyta</taxon>
        <taxon>Embryophyta</taxon>
        <taxon>Tracheophyta</taxon>
        <taxon>Spermatophyta</taxon>
        <taxon>Magnoliopsida</taxon>
        <taxon>eudicotyledons</taxon>
        <taxon>Gunneridae</taxon>
        <taxon>Pentapetalae</taxon>
        <taxon>rosids</taxon>
        <taxon>malvids</taxon>
        <taxon>Brassicales</taxon>
        <taxon>Brassicaceae</taxon>
        <taxon>Brassiceae</taxon>
        <taxon>Brassica</taxon>
    </lineage>
</organism>
<dbReference type="EMBL" id="LK033508">
    <property type="protein sequence ID" value="CDY56649.1"/>
    <property type="molecule type" value="Genomic_DNA"/>
</dbReference>